<dbReference type="GeneID" id="11541321"/>
<organism evidence="1 2">
    <name type="scientific">Rhodococcus phage REQ2</name>
    <dbReference type="NCBI Taxonomy" id="1109713"/>
    <lineage>
        <taxon>Viruses</taxon>
        <taxon>Duplodnaviria</taxon>
        <taxon>Heunggongvirae</taxon>
        <taxon>Uroviricota</taxon>
        <taxon>Caudoviricetes</taxon>
        <taxon>Caudoviricetes incertae sedis</taxon>
        <taxon>Melbournevirus</taxon>
        <taxon>Melbournevirus REQ2</taxon>
    </lineage>
</organism>
<sequence length="52" mass="5564">MTRYRIIFIAATTTTSTAGWALVLTGQYLIGALVVIADGTACIADAHDRRHS</sequence>
<dbReference type="Proteomes" id="UP000005427">
    <property type="component" value="Segment"/>
</dbReference>
<name>G9FH18_9CAUD</name>
<reference evidence="1 2" key="1">
    <citation type="submission" date="2011-06" db="EMBL/GenBank/DDBJ databases">
        <title>Two lysogenic phages can combine to generate a single lytic phage.</title>
        <authorList>
            <person name="Petrovski S."/>
        </authorList>
    </citation>
    <scope>NUCLEOTIDE SEQUENCE [LARGE SCALE GENOMIC DNA]</scope>
</reference>
<evidence type="ECO:0000313" key="1">
    <source>
        <dbReference type="EMBL" id="AEV51929.1"/>
    </source>
</evidence>
<dbReference type="EMBL" id="JN116823">
    <property type="protein sequence ID" value="AEV51929.1"/>
    <property type="molecule type" value="Genomic_DNA"/>
</dbReference>
<dbReference type="RefSeq" id="YP_005087119.1">
    <property type="nucleotide sequence ID" value="NC_016652.1"/>
</dbReference>
<dbReference type="KEGG" id="vg:11541321"/>
<protein>
    <submittedName>
        <fullName evidence="1">Uncharacterized protein</fullName>
    </submittedName>
</protein>
<proteinExistence type="predicted"/>
<evidence type="ECO:0000313" key="2">
    <source>
        <dbReference type="Proteomes" id="UP000005427"/>
    </source>
</evidence>
<accession>G9FH18</accession>
<keyword evidence="2" id="KW-1185">Reference proteome</keyword>